<dbReference type="AlphaFoldDB" id="A0A071M9D5"/>
<dbReference type="EMBL" id="JJOA01000020">
    <property type="protein sequence ID" value="KEA57333.1"/>
    <property type="molecule type" value="Genomic_DNA"/>
</dbReference>
<comment type="caution">
    <text evidence="1">The sequence shown here is derived from an EMBL/GenBank/DDBJ whole genome shotgun (WGS) entry which is preliminary data.</text>
</comment>
<name>A0A071M9D5_9BURK</name>
<evidence type="ECO:0000313" key="1">
    <source>
        <dbReference type="EMBL" id="KEA57333.1"/>
    </source>
</evidence>
<sequence length="73" mass="7985">MQSICQIGHNGEVDVGFSHFVEVVGEDIHGGECNDFDARCVVVARMPHCSDVGIAEMTKLLRYQARPSSGLHQ</sequence>
<protein>
    <submittedName>
        <fullName evidence="1">Uncharacterized protein</fullName>
    </submittedName>
</protein>
<proteinExistence type="predicted"/>
<reference evidence="1" key="1">
    <citation type="submission" date="2014-04" db="EMBL/GenBank/DDBJ databases">
        <title>In planta biocontrol of soil-borne Fusarium wilt of banana through a plant endophytic bacterium, Burkholderia cenocepacia 869T2.</title>
        <authorList>
            <person name="Ho Y.-N."/>
            <person name="Chiang H.-M."/>
            <person name="Chao C.-P."/>
            <person name="Su C.-C."/>
            <person name="Hsu H.-F."/>
            <person name="Guo C.-T."/>
            <person name="Hsieh J.-L."/>
            <person name="Huang C.-C."/>
        </authorList>
    </citation>
    <scope>NUCLEOTIDE SEQUENCE [LARGE SCALE GENOMIC DNA]</scope>
    <source>
        <strain evidence="1">869T2</strain>
    </source>
</reference>
<organism evidence="1">
    <name type="scientific">Burkholderia cenocepacia</name>
    <dbReference type="NCBI Taxonomy" id="95486"/>
    <lineage>
        <taxon>Bacteria</taxon>
        <taxon>Pseudomonadati</taxon>
        <taxon>Pseudomonadota</taxon>
        <taxon>Betaproteobacteria</taxon>
        <taxon>Burkholderiales</taxon>
        <taxon>Burkholderiaceae</taxon>
        <taxon>Burkholderia</taxon>
        <taxon>Burkholderia cepacia complex</taxon>
    </lineage>
</organism>
<accession>A0A071M9D5</accession>
<gene>
    <name evidence="1" type="ORF">DT99_23220</name>
</gene>